<reference evidence="2" key="1">
    <citation type="submission" date="2025-08" db="UniProtKB">
        <authorList>
            <consortium name="RefSeq"/>
        </authorList>
    </citation>
    <scope>IDENTIFICATION</scope>
    <source>
        <strain evidence="2">J_2021</strain>
        <tissue evidence="2">Erythrocytes</tissue>
    </source>
</reference>
<dbReference type="KEGG" id="xla:108703780"/>
<dbReference type="GeneID" id="108703780"/>
<dbReference type="Proteomes" id="UP000186698">
    <property type="component" value="Chromosome 9_10L"/>
</dbReference>
<gene>
    <name evidence="2" type="primary">LOC108703780</name>
</gene>
<evidence type="ECO:0000313" key="1">
    <source>
        <dbReference type="Proteomes" id="UP000186698"/>
    </source>
</evidence>
<accession>A0A8J0U358</accession>
<dbReference type="RefSeq" id="XP_018095582.1">
    <property type="nucleotide sequence ID" value="XM_018240093.2"/>
</dbReference>
<keyword evidence="1" id="KW-1185">Reference proteome</keyword>
<protein>
    <submittedName>
        <fullName evidence="2">Uncharacterized protein LOC108703780</fullName>
    </submittedName>
</protein>
<proteinExistence type="predicted"/>
<dbReference type="AlphaFoldDB" id="A0A8J0U358"/>
<evidence type="ECO:0000313" key="2">
    <source>
        <dbReference type="RefSeq" id="XP_018095582.1"/>
    </source>
</evidence>
<organism evidence="1 2">
    <name type="scientific">Xenopus laevis</name>
    <name type="common">African clawed frog</name>
    <dbReference type="NCBI Taxonomy" id="8355"/>
    <lineage>
        <taxon>Eukaryota</taxon>
        <taxon>Metazoa</taxon>
        <taxon>Chordata</taxon>
        <taxon>Craniata</taxon>
        <taxon>Vertebrata</taxon>
        <taxon>Euteleostomi</taxon>
        <taxon>Amphibia</taxon>
        <taxon>Batrachia</taxon>
        <taxon>Anura</taxon>
        <taxon>Pipoidea</taxon>
        <taxon>Pipidae</taxon>
        <taxon>Xenopodinae</taxon>
        <taxon>Xenopus</taxon>
        <taxon>Xenopus</taxon>
    </lineage>
</organism>
<name>A0A8J0U358_XENLA</name>
<sequence length="316" mass="36112">MTTQGEIGNITLSKRPISDFYPIQSRCPSMDIFQELVEAELKEIATNSPKHRRDNISPEERKALKDLREPRHHNPPIGQRRLCSVMNTKDYKAEVDRQLNNGDTYIIHYSWILMDVKSLYSCIPHNMGVHAITEILTNSGLYTQDLIHYTILVLEFLLTHNINLYQYQSAHTYITDAGYKSKRKSTRSVNDKEKIFLVTDYSEKFTAVCKTIKKYLLILYSDSQLKDIISPKDIKFVSRKAPTLGRMLAPSVVSSSTSVIGVNWLLTKGTYKCGATTCKTCKVITISQGFKSKFKHATNTRTKGFSIVIRNTYFTC</sequence>